<dbReference type="InterPro" id="IPR016149">
    <property type="entry name" value="Casein_kin_II_reg-sub_N"/>
</dbReference>
<sequence length="243" mass="28064">MFGANILNQKNKIQDAEMSENRSETSDDQQSEMTWIEWYCSLKGNQYYIQIDESFIRDEFNLVGLQYQVSYYNNALQLILDNYDNEFYDDDNEYESGSDKGKQHLINSSAQLLYGLIHSRFIITTKGMQLMMEKYKEKVFGFCPNFSCENATVLPIGLVDTPAHHTAKIFCPSCNETYHPPKSSRLGLIDGAYFGTTFAHLFLMVNEAVIPRGPSYYYVPKVYGYRISPYVKKNSNSTELYES</sequence>
<dbReference type="PANTHER" id="PTHR11740">
    <property type="entry name" value="CASEIN KINASE II SUBUNIT BETA"/>
    <property type="match status" value="1"/>
</dbReference>
<dbReference type="InterPro" id="IPR035991">
    <property type="entry name" value="Casein_kinase_II_beta-like"/>
</dbReference>
<dbReference type="GO" id="GO:0005737">
    <property type="term" value="C:cytoplasm"/>
    <property type="evidence" value="ECO:0007669"/>
    <property type="project" value="TreeGrafter"/>
</dbReference>
<proteinExistence type="inferred from homology"/>
<evidence type="ECO:0000313" key="4">
    <source>
        <dbReference type="Proteomes" id="UP000244811"/>
    </source>
</evidence>
<comment type="subunit">
    <text evidence="2">Tetramer of two alpha and two beta subunits.</text>
</comment>
<dbReference type="AlphaFoldDB" id="A0A976MAF1"/>
<dbReference type="Gene3D" id="2.20.25.20">
    <property type="match status" value="1"/>
</dbReference>
<protein>
    <recommendedName>
        <fullName evidence="2">Casein kinase II subunit beta</fullName>
        <shortName evidence="2">CK II beta</shortName>
    </recommendedName>
</protein>
<dbReference type="InterPro" id="IPR000704">
    <property type="entry name" value="Casein_kinase_II_reg-sub"/>
</dbReference>
<dbReference type="GO" id="GO:0016301">
    <property type="term" value="F:kinase activity"/>
    <property type="evidence" value="ECO:0007669"/>
    <property type="project" value="UniProtKB-KW"/>
</dbReference>
<name>A0A976MAF1_THEOR</name>
<reference evidence="3" key="1">
    <citation type="submission" date="2022-07" db="EMBL/GenBank/DDBJ databases">
        <title>Evaluation of T. orientalis genome assembly methods using nanopore sequencing and analysis of variation between genomes.</title>
        <authorList>
            <person name="Yam J."/>
            <person name="Micallef M.L."/>
            <person name="Liu M."/>
            <person name="Djordjevic S.P."/>
            <person name="Bogema D.R."/>
            <person name="Jenkins C."/>
        </authorList>
    </citation>
    <scope>NUCLEOTIDE SEQUENCE</scope>
    <source>
        <strain evidence="3">Goon Nure</strain>
    </source>
</reference>
<dbReference type="FunFam" id="2.20.25.20:FF:000001">
    <property type="entry name" value="Casein kinase II subunit beta"/>
    <property type="match status" value="1"/>
</dbReference>
<dbReference type="PANTHER" id="PTHR11740:SF0">
    <property type="entry name" value="CASEIN KINASE II SUBUNIT BETA"/>
    <property type="match status" value="1"/>
</dbReference>
<dbReference type="Pfam" id="PF01214">
    <property type="entry name" value="CK_II_beta"/>
    <property type="match status" value="1"/>
</dbReference>
<dbReference type="Gene3D" id="1.10.1820.10">
    <property type="entry name" value="protein kinase ck2 holoenzyme, chain C, domain 1"/>
    <property type="match status" value="1"/>
</dbReference>
<comment type="similarity">
    <text evidence="1 2">Belongs to the casein kinase 2 subunit beta family.</text>
</comment>
<dbReference type="PRINTS" id="PR00472">
    <property type="entry name" value="CASNKINASEII"/>
</dbReference>
<keyword evidence="3" id="KW-0808">Transferase</keyword>
<dbReference type="GO" id="GO:0005956">
    <property type="term" value="C:protein kinase CK2 complex"/>
    <property type="evidence" value="ECO:0007669"/>
    <property type="project" value="UniProtKB-UniRule"/>
</dbReference>
<dbReference type="GO" id="GO:0019887">
    <property type="term" value="F:protein kinase regulator activity"/>
    <property type="evidence" value="ECO:0007669"/>
    <property type="project" value="InterPro"/>
</dbReference>
<accession>A0A976MAF1</accession>
<evidence type="ECO:0000256" key="2">
    <source>
        <dbReference type="RuleBase" id="RU361268"/>
    </source>
</evidence>
<evidence type="ECO:0000256" key="1">
    <source>
        <dbReference type="ARBA" id="ARBA00006941"/>
    </source>
</evidence>
<dbReference type="SUPFAM" id="SSF57798">
    <property type="entry name" value="Casein kinase II beta subunit"/>
    <property type="match status" value="1"/>
</dbReference>
<dbReference type="Proteomes" id="UP000244811">
    <property type="component" value="Chromosome 1"/>
</dbReference>
<dbReference type="FunFam" id="1.10.1820.10:FF:000005">
    <property type="entry name" value="Casein kinase II subunit beta"/>
    <property type="match status" value="1"/>
</dbReference>
<gene>
    <name evidence="3" type="ORF">MACK_000735</name>
</gene>
<dbReference type="EMBL" id="CP056069">
    <property type="protein sequence ID" value="UKK00661.2"/>
    <property type="molecule type" value="Genomic_DNA"/>
</dbReference>
<keyword evidence="3" id="KW-0418">Kinase</keyword>
<dbReference type="SMART" id="SM01085">
    <property type="entry name" value="CK_II_beta"/>
    <property type="match status" value="1"/>
</dbReference>
<evidence type="ECO:0000313" key="3">
    <source>
        <dbReference type="EMBL" id="UKK00661.2"/>
    </source>
</evidence>
<organism evidence="3 4">
    <name type="scientific">Theileria orientalis</name>
    <dbReference type="NCBI Taxonomy" id="68886"/>
    <lineage>
        <taxon>Eukaryota</taxon>
        <taxon>Sar</taxon>
        <taxon>Alveolata</taxon>
        <taxon>Apicomplexa</taxon>
        <taxon>Aconoidasida</taxon>
        <taxon>Piroplasmida</taxon>
        <taxon>Theileriidae</taxon>
        <taxon>Theileria</taxon>
    </lineage>
</organism>